<organism evidence="1 2">
    <name type="scientific">Paramecium octaurelia</name>
    <dbReference type="NCBI Taxonomy" id="43137"/>
    <lineage>
        <taxon>Eukaryota</taxon>
        <taxon>Sar</taxon>
        <taxon>Alveolata</taxon>
        <taxon>Ciliophora</taxon>
        <taxon>Intramacronucleata</taxon>
        <taxon>Oligohymenophorea</taxon>
        <taxon>Peniculida</taxon>
        <taxon>Parameciidae</taxon>
        <taxon>Paramecium</taxon>
    </lineage>
</organism>
<name>A0A8S1WIR6_PAROT</name>
<dbReference type="Proteomes" id="UP000683925">
    <property type="component" value="Unassembled WGS sequence"/>
</dbReference>
<dbReference type="EMBL" id="CAJJDP010000095">
    <property type="protein sequence ID" value="CAD8189858.1"/>
    <property type="molecule type" value="Genomic_DNA"/>
</dbReference>
<evidence type="ECO:0000313" key="2">
    <source>
        <dbReference type="Proteomes" id="UP000683925"/>
    </source>
</evidence>
<keyword evidence="2" id="KW-1185">Reference proteome</keyword>
<evidence type="ECO:0000313" key="1">
    <source>
        <dbReference type="EMBL" id="CAD8189858.1"/>
    </source>
</evidence>
<sequence>MANILKKVDGLVQEKIGKSNSASLIKQKQELRNLKENENERGFLLEVQSRNLRKHVSDVRQVIQESDQHTQKLKYQYQSSKYI</sequence>
<dbReference type="AlphaFoldDB" id="A0A8S1WIR6"/>
<reference evidence="1" key="1">
    <citation type="submission" date="2021-01" db="EMBL/GenBank/DDBJ databases">
        <authorList>
            <consortium name="Genoscope - CEA"/>
            <person name="William W."/>
        </authorList>
    </citation>
    <scope>NUCLEOTIDE SEQUENCE</scope>
</reference>
<comment type="caution">
    <text evidence="1">The sequence shown here is derived from an EMBL/GenBank/DDBJ whole genome shotgun (WGS) entry which is preliminary data.</text>
</comment>
<gene>
    <name evidence="1" type="ORF">POCTA_138.1.T0960042</name>
</gene>
<protein>
    <submittedName>
        <fullName evidence="1">Uncharacterized protein</fullName>
    </submittedName>
</protein>
<accession>A0A8S1WIR6</accession>
<proteinExistence type="predicted"/>